<organism evidence="1 2">
    <name type="scientific">Lentinula lateritia</name>
    <dbReference type="NCBI Taxonomy" id="40482"/>
    <lineage>
        <taxon>Eukaryota</taxon>
        <taxon>Fungi</taxon>
        <taxon>Dikarya</taxon>
        <taxon>Basidiomycota</taxon>
        <taxon>Agaricomycotina</taxon>
        <taxon>Agaricomycetes</taxon>
        <taxon>Agaricomycetidae</taxon>
        <taxon>Agaricales</taxon>
        <taxon>Marasmiineae</taxon>
        <taxon>Omphalotaceae</taxon>
        <taxon>Lentinula</taxon>
    </lineage>
</organism>
<dbReference type="EMBL" id="JANVFS010000012">
    <property type="protein sequence ID" value="KAJ4484333.1"/>
    <property type="molecule type" value="Genomic_DNA"/>
</dbReference>
<evidence type="ECO:0000313" key="1">
    <source>
        <dbReference type="EMBL" id="KAJ4484333.1"/>
    </source>
</evidence>
<evidence type="ECO:0000313" key="2">
    <source>
        <dbReference type="Proteomes" id="UP001150238"/>
    </source>
</evidence>
<name>A0A9W9DST1_9AGAR</name>
<accession>A0A9W9DST1</accession>
<dbReference type="Proteomes" id="UP001150238">
    <property type="component" value="Unassembled WGS sequence"/>
</dbReference>
<reference evidence="1" key="1">
    <citation type="submission" date="2022-08" db="EMBL/GenBank/DDBJ databases">
        <authorList>
            <consortium name="DOE Joint Genome Institute"/>
            <person name="Min B."/>
            <person name="Riley R."/>
            <person name="Sierra-Patev S."/>
            <person name="Naranjo-Ortiz M."/>
            <person name="Looney B."/>
            <person name="Konkel Z."/>
            <person name="Slot J.C."/>
            <person name="Sakamoto Y."/>
            <person name="Steenwyk J.L."/>
            <person name="Rokas A."/>
            <person name="Carro J."/>
            <person name="Camarero S."/>
            <person name="Ferreira P."/>
            <person name="Molpeceres G."/>
            <person name="Ruiz-Duenas F.J."/>
            <person name="Serrano A."/>
            <person name="Henrissat B."/>
            <person name="Drula E."/>
            <person name="Hughes K.W."/>
            <person name="Mata J.L."/>
            <person name="Ishikawa N.K."/>
            <person name="Vargas-Isla R."/>
            <person name="Ushijima S."/>
            <person name="Smith C.A."/>
            <person name="Ahrendt S."/>
            <person name="Andreopoulos W."/>
            <person name="He G."/>
            <person name="Labutti K."/>
            <person name="Lipzen A."/>
            <person name="Ng V."/>
            <person name="Sandor L."/>
            <person name="Barry K."/>
            <person name="Martinez A.T."/>
            <person name="Xiao Y."/>
            <person name="Gibbons J.G."/>
            <person name="Terashima K."/>
            <person name="Hibbett D.S."/>
            <person name="Grigoriev I.V."/>
        </authorList>
    </citation>
    <scope>NUCLEOTIDE SEQUENCE</scope>
    <source>
        <strain evidence="1">Sp2 HRB7682 ss15</strain>
    </source>
</reference>
<reference evidence="1" key="2">
    <citation type="journal article" date="2023" name="Proc. Natl. Acad. Sci. U.S.A.">
        <title>A global phylogenomic analysis of the shiitake genus Lentinula.</title>
        <authorList>
            <person name="Sierra-Patev S."/>
            <person name="Min B."/>
            <person name="Naranjo-Ortiz M."/>
            <person name="Looney B."/>
            <person name="Konkel Z."/>
            <person name="Slot J.C."/>
            <person name="Sakamoto Y."/>
            <person name="Steenwyk J.L."/>
            <person name="Rokas A."/>
            <person name="Carro J."/>
            <person name="Camarero S."/>
            <person name="Ferreira P."/>
            <person name="Molpeceres G."/>
            <person name="Ruiz-Duenas F.J."/>
            <person name="Serrano A."/>
            <person name="Henrissat B."/>
            <person name="Drula E."/>
            <person name="Hughes K.W."/>
            <person name="Mata J.L."/>
            <person name="Ishikawa N.K."/>
            <person name="Vargas-Isla R."/>
            <person name="Ushijima S."/>
            <person name="Smith C.A."/>
            <person name="Donoghue J."/>
            <person name="Ahrendt S."/>
            <person name="Andreopoulos W."/>
            <person name="He G."/>
            <person name="LaButti K."/>
            <person name="Lipzen A."/>
            <person name="Ng V."/>
            <person name="Riley R."/>
            <person name="Sandor L."/>
            <person name="Barry K."/>
            <person name="Martinez A.T."/>
            <person name="Xiao Y."/>
            <person name="Gibbons J.G."/>
            <person name="Terashima K."/>
            <person name="Grigoriev I.V."/>
            <person name="Hibbett D."/>
        </authorList>
    </citation>
    <scope>NUCLEOTIDE SEQUENCE</scope>
    <source>
        <strain evidence="1">Sp2 HRB7682 ss15</strain>
    </source>
</reference>
<proteinExistence type="predicted"/>
<dbReference type="AlphaFoldDB" id="A0A9W9DST1"/>
<comment type="caution">
    <text evidence="1">The sequence shown here is derived from an EMBL/GenBank/DDBJ whole genome shotgun (WGS) entry which is preliminary data.</text>
</comment>
<sequence length="193" mass="22084">MHLSKTMIKDLNSLPIRYFNQTTASTNTVLQNAYRVVFGGEFVFDAWFEDFLLGLGTPCPTLLNSAKDRFSSVVKLEDISESTFRLRSFAWAISGVPRRILDYLKLEVYLVEDDDAQYGPGEEHSASLRQEYLRHGTCSFRTCLREMRIPASYLIRLLNANYSPQSEPATAYQAIHNWLLLQILEAIGDYTII</sequence>
<gene>
    <name evidence="1" type="ORF">C8J55DRAFT_488254</name>
</gene>
<protein>
    <submittedName>
        <fullName evidence="1">Uncharacterized protein</fullName>
    </submittedName>
</protein>